<dbReference type="PRINTS" id="PR00947">
    <property type="entry name" value="CUTICLE"/>
</dbReference>
<dbReference type="PROSITE" id="PS51155">
    <property type="entry name" value="CHIT_BIND_RR_2"/>
    <property type="match status" value="1"/>
</dbReference>
<feature type="chain" id="PRO_5010720009" evidence="4">
    <location>
        <begin position="18"/>
        <end position="147"/>
    </location>
</feature>
<feature type="compositionally biased region" description="Polar residues" evidence="3">
    <location>
        <begin position="89"/>
        <end position="102"/>
    </location>
</feature>
<dbReference type="RefSeq" id="XP_018327157.1">
    <property type="nucleotide sequence ID" value="XM_018471655.1"/>
</dbReference>
<dbReference type="GO" id="GO:0042302">
    <property type="term" value="F:structural constituent of cuticle"/>
    <property type="evidence" value="ECO:0007669"/>
    <property type="project" value="UniProtKB-UniRule"/>
</dbReference>
<dbReference type="PROSITE" id="PS00233">
    <property type="entry name" value="CHIT_BIND_RR_1"/>
    <property type="match status" value="1"/>
</dbReference>
<dbReference type="KEGG" id="apln:108738289"/>
<dbReference type="Pfam" id="PF00379">
    <property type="entry name" value="Chitin_bind_4"/>
    <property type="match status" value="1"/>
</dbReference>
<feature type="region of interest" description="Disordered" evidence="3">
    <location>
        <begin position="80"/>
        <end position="102"/>
    </location>
</feature>
<accession>A0A1W4X2Y6</accession>
<keyword evidence="1 2" id="KW-0193">Cuticle</keyword>
<evidence type="ECO:0000256" key="2">
    <source>
        <dbReference type="PROSITE-ProRule" id="PRU00497"/>
    </source>
</evidence>
<evidence type="ECO:0000313" key="5">
    <source>
        <dbReference type="Proteomes" id="UP000192223"/>
    </source>
</evidence>
<reference evidence="6" key="1">
    <citation type="submission" date="2025-08" db="UniProtKB">
        <authorList>
            <consortium name="RefSeq"/>
        </authorList>
    </citation>
    <scope>IDENTIFICATION</scope>
    <source>
        <tissue evidence="6">Entire body</tissue>
    </source>
</reference>
<evidence type="ECO:0000256" key="1">
    <source>
        <dbReference type="ARBA" id="ARBA00022460"/>
    </source>
</evidence>
<dbReference type="STRING" id="224129.A0A1W4X2Y6"/>
<dbReference type="InterPro" id="IPR000618">
    <property type="entry name" value="Insect_cuticle"/>
</dbReference>
<feature type="signal peptide" evidence="4">
    <location>
        <begin position="1"/>
        <end position="17"/>
    </location>
</feature>
<dbReference type="OrthoDB" id="10071059at2759"/>
<dbReference type="PANTHER" id="PTHR12236">
    <property type="entry name" value="STRUCTURAL CONTITUENT OF CUTICLE"/>
    <property type="match status" value="1"/>
</dbReference>
<dbReference type="Proteomes" id="UP000192223">
    <property type="component" value="Unplaced"/>
</dbReference>
<dbReference type="AlphaFoldDB" id="A0A1W4X2Y6"/>
<evidence type="ECO:0000256" key="3">
    <source>
        <dbReference type="SAM" id="MobiDB-lite"/>
    </source>
</evidence>
<dbReference type="InParanoid" id="A0A1W4X2Y6"/>
<evidence type="ECO:0000313" key="6">
    <source>
        <dbReference type="RefSeq" id="XP_018327157.1"/>
    </source>
</evidence>
<proteinExistence type="predicted"/>
<gene>
    <name evidence="6" type="primary">LOC108738289</name>
</gene>
<evidence type="ECO:0000256" key="4">
    <source>
        <dbReference type="SAM" id="SignalP"/>
    </source>
</evidence>
<dbReference type="InterPro" id="IPR051217">
    <property type="entry name" value="Insect_Cuticle_Struc_Prot"/>
</dbReference>
<name>A0A1W4X2Y6_AGRPL</name>
<keyword evidence="5" id="KW-1185">Reference proteome</keyword>
<dbReference type="GO" id="GO:0005615">
    <property type="term" value="C:extracellular space"/>
    <property type="evidence" value="ECO:0007669"/>
    <property type="project" value="TreeGrafter"/>
</dbReference>
<organism evidence="5 6">
    <name type="scientific">Agrilus planipennis</name>
    <name type="common">Emerald ash borer</name>
    <name type="synonym">Agrilus marcopoli</name>
    <dbReference type="NCBI Taxonomy" id="224129"/>
    <lineage>
        <taxon>Eukaryota</taxon>
        <taxon>Metazoa</taxon>
        <taxon>Ecdysozoa</taxon>
        <taxon>Arthropoda</taxon>
        <taxon>Hexapoda</taxon>
        <taxon>Insecta</taxon>
        <taxon>Pterygota</taxon>
        <taxon>Neoptera</taxon>
        <taxon>Endopterygota</taxon>
        <taxon>Coleoptera</taxon>
        <taxon>Polyphaga</taxon>
        <taxon>Elateriformia</taxon>
        <taxon>Buprestoidea</taxon>
        <taxon>Buprestidae</taxon>
        <taxon>Agrilinae</taxon>
        <taxon>Agrilus</taxon>
    </lineage>
</organism>
<dbReference type="InterPro" id="IPR031311">
    <property type="entry name" value="CHIT_BIND_RR_consensus"/>
</dbReference>
<keyword evidence="4" id="KW-0732">Signal</keyword>
<sequence length="147" mass="15291">MALKVVFFVAFLALVKGGIIAPAAPLIAAAPPAPLFRAAPAPVFAPAPLARAAPLSVVDAEYDPNPQYSYAYNVEDALTGDSKSHSESRNGNVVQGSYSLTDSDGTRRTVDYAADSVNGFNAVVRREPLGVPVASVAPVAPIVARYH</sequence>
<dbReference type="GeneID" id="108738289"/>
<dbReference type="PANTHER" id="PTHR12236:SF95">
    <property type="entry name" value="CUTICULAR PROTEIN 76BD, ISOFORM C-RELATED"/>
    <property type="match status" value="1"/>
</dbReference>
<protein>
    <submittedName>
        <fullName evidence="6">Larval cuticle protein A2B-like</fullName>
    </submittedName>
</protein>
<dbReference type="FunCoup" id="A0A1W4X2Y6">
    <property type="interactions" value="47"/>
</dbReference>
<dbReference type="GO" id="GO:0031012">
    <property type="term" value="C:extracellular matrix"/>
    <property type="evidence" value="ECO:0007669"/>
    <property type="project" value="TreeGrafter"/>
</dbReference>